<evidence type="ECO:0000313" key="2">
    <source>
        <dbReference type="EMBL" id="MFC0682679.1"/>
    </source>
</evidence>
<comment type="caution">
    <text evidence="2">The sequence shown here is derived from an EMBL/GenBank/DDBJ whole genome shotgun (WGS) entry which is preliminary data.</text>
</comment>
<protein>
    <submittedName>
        <fullName evidence="2">DUF6264 family protein</fullName>
    </submittedName>
</protein>
<keyword evidence="1" id="KW-1133">Transmembrane helix</keyword>
<reference evidence="2 3" key="1">
    <citation type="submission" date="2024-09" db="EMBL/GenBank/DDBJ databases">
        <authorList>
            <person name="Sun Q."/>
            <person name="Mori K."/>
        </authorList>
    </citation>
    <scope>NUCLEOTIDE SEQUENCE [LARGE SCALE GENOMIC DNA]</scope>
    <source>
        <strain evidence="2 3">KCTC 23076</strain>
    </source>
</reference>
<dbReference type="RefSeq" id="WP_386676953.1">
    <property type="nucleotide sequence ID" value="NZ_JBHLTG010000016.1"/>
</dbReference>
<sequence length="150" mass="15096">MARASTGGASRTADAARHSYPLSMTTAPSAAATAAPLRPRRTWDLVLSIVLLVLVAALGLLLFALAPFLVMASDSCGASTVCDSGQIGSGFLVAWVGPPVVILLGIVATIVLLVLRRLAFWVPLAAALAGIGVFVVGAAIVIGGVEGATF</sequence>
<evidence type="ECO:0000256" key="1">
    <source>
        <dbReference type="SAM" id="Phobius"/>
    </source>
</evidence>
<name>A0ABV6S0B0_9GAMM</name>
<proteinExistence type="predicted"/>
<dbReference type="Pfam" id="PF19779">
    <property type="entry name" value="DUF6264"/>
    <property type="match status" value="1"/>
</dbReference>
<dbReference type="Proteomes" id="UP001589896">
    <property type="component" value="Unassembled WGS sequence"/>
</dbReference>
<feature type="transmembrane region" description="Helical" evidence="1">
    <location>
        <begin position="45"/>
        <end position="72"/>
    </location>
</feature>
<keyword evidence="1" id="KW-0472">Membrane</keyword>
<keyword evidence="1" id="KW-0812">Transmembrane</keyword>
<feature type="transmembrane region" description="Helical" evidence="1">
    <location>
        <begin position="122"/>
        <end position="145"/>
    </location>
</feature>
<evidence type="ECO:0000313" key="3">
    <source>
        <dbReference type="Proteomes" id="UP001589896"/>
    </source>
</evidence>
<dbReference type="EMBL" id="JBHLTG010000016">
    <property type="protein sequence ID" value="MFC0682679.1"/>
    <property type="molecule type" value="Genomic_DNA"/>
</dbReference>
<accession>A0ABV6S0B0</accession>
<feature type="transmembrane region" description="Helical" evidence="1">
    <location>
        <begin position="92"/>
        <end position="115"/>
    </location>
</feature>
<organism evidence="2 3">
    <name type="scientific">Lysobacter korlensis</name>
    <dbReference type="NCBI Taxonomy" id="553636"/>
    <lineage>
        <taxon>Bacteria</taxon>
        <taxon>Pseudomonadati</taxon>
        <taxon>Pseudomonadota</taxon>
        <taxon>Gammaproteobacteria</taxon>
        <taxon>Lysobacterales</taxon>
        <taxon>Lysobacteraceae</taxon>
        <taxon>Lysobacter</taxon>
    </lineage>
</organism>
<keyword evidence="3" id="KW-1185">Reference proteome</keyword>
<gene>
    <name evidence="2" type="ORF">ACFFGH_33025</name>
</gene>
<dbReference type="InterPro" id="IPR046231">
    <property type="entry name" value="DUF6264"/>
</dbReference>